<evidence type="ECO:0000256" key="2">
    <source>
        <dbReference type="ARBA" id="ARBA00022723"/>
    </source>
</evidence>
<protein>
    <recommendedName>
        <fullName evidence="3">DDE Tnp4 domain-containing protein</fullName>
    </recommendedName>
</protein>
<evidence type="ECO:0000256" key="1">
    <source>
        <dbReference type="ARBA" id="ARBA00001968"/>
    </source>
</evidence>
<dbReference type="GO" id="GO:0046872">
    <property type="term" value="F:metal ion binding"/>
    <property type="evidence" value="ECO:0007669"/>
    <property type="project" value="UniProtKB-KW"/>
</dbReference>
<feature type="domain" description="DDE Tnp4" evidence="3">
    <location>
        <begin position="144"/>
        <end position="288"/>
    </location>
</feature>
<name>A0A6G0XJY0_9STRA</name>
<evidence type="ECO:0000259" key="3">
    <source>
        <dbReference type="Pfam" id="PF13359"/>
    </source>
</evidence>
<proteinExistence type="predicted"/>
<dbReference type="Pfam" id="PF13359">
    <property type="entry name" value="DDE_Tnp_4"/>
    <property type="match status" value="1"/>
</dbReference>
<evidence type="ECO:0000313" key="4">
    <source>
        <dbReference type="EMBL" id="KAF0740441.1"/>
    </source>
</evidence>
<reference evidence="4 5" key="1">
    <citation type="submission" date="2019-07" db="EMBL/GenBank/DDBJ databases">
        <title>Genomics analysis of Aphanomyces spp. identifies a new class of oomycete effector associated with host adaptation.</title>
        <authorList>
            <person name="Gaulin E."/>
        </authorList>
    </citation>
    <scope>NUCLEOTIDE SEQUENCE [LARGE SCALE GENOMIC DNA]</scope>
    <source>
        <strain evidence="4 5">ATCC 201684</strain>
    </source>
</reference>
<dbReference type="VEuPathDB" id="FungiDB:AeMF1_001724"/>
<comment type="cofactor">
    <cofactor evidence="1">
        <name>a divalent metal cation</name>
        <dbReference type="ChEBI" id="CHEBI:60240"/>
    </cofactor>
</comment>
<evidence type="ECO:0000313" key="5">
    <source>
        <dbReference type="Proteomes" id="UP000481153"/>
    </source>
</evidence>
<organism evidence="4 5">
    <name type="scientific">Aphanomyces euteiches</name>
    <dbReference type="NCBI Taxonomy" id="100861"/>
    <lineage>
        <taxon>Eukaryota</taxon>
        <taxon>Sar</taxon>
        <taxon>Stramenopiles</taxon>
        <taxon>Oomycota</taxon>
        <taxon>Saprolegniomycetes</taxon>
        <taxon>Saprolegniales</taxon>
        <taxon>Verrucalvaceae</taxon>
        <taxon>Aphanomyces</taxon>
    </lineage>
</organism>
<dbReference type="AlphaFoldDB" id="A0A6G0XJY0"/>
<gene>
    <name evidence="4" type="ORF">Ae201684_004176</name>
</gene>
<dbReference type="EMBL" id="VJMJ01000052">
    <property type="protein sequence ID" value="KAF0740441.1"/>
    <property type="molecule type" value="Genomic_DNA"/>
</dbReference>
<keyword evidence="2" id="KW-0479">Metal-binding</keyword>
<sequence>MNPSMMVLLATGGDDDLLLLLLKRSIRERLMIPQDRFQLAPACNQTCHALFRFSKSRHKQVVSKWSIDNATTIGLSNRWMELAMTFGREPSEICRIFMYMLNVLYEKYATKLDFDSDMVQLCGVASCNAISRKTGIDTPCAAFIDGAVRPIARPTYVQKQAYNGHKCVHSIKFQSVTLANGLIISMYGPVEGRRHDVILLQYSDIGRKWQACALSGAYIYGDPAYPLRPWLLSPFKGASLTHEQAKFNKQMSSVRVSVEWCFGAIMRYWAFLDYKKNLRIFLSPVAKMYLIGVLFTNCLTCARSGNQTSRFFRLDPPSLERYLNEE</sequence>
<comment type="caution">
    <text evidence="4">The sequence shown here is derived from an EMBL/GenBank/DDBJ whole genome shotgun (WGS) entry which is preliminary data.</text>
</comment>
<dbReference type="InterPro" id="IPR027806">
    <property type="entry name" value="HARBI1_dom"/>
</dbReference>
<keyword evidence="5" id="KW-1185">Reference proteome</keyword>
<dbReference type="Proteomes" id="UP000481153">
    <property type="component" value="Unassembled WGS sequence"/>
</dbReference>
<accession>A0A6G0XJY0</accession>